<accession>A0A914CZH1</accession>
<dbReference type="WBParaSite" id="ACRNAN_scaffold1568.g23675.t1">
    <property type="protein sequence ID" value="ACRNAN_scaffold1568.g23675.t1"/>
    <property type="gene ID" value="ACRNAN_scaffold1568.g23675"/>
</dbReference>
<dbReference type="AlphaFoldDB" id="A0A914CZH1"/>
<evidence type="ECO:0000313" key="2">
    <source>
        <dbReference type="Proteomes" id="UP000887540"/>
    </source>
</evidence>
<protein>
    <submittedName>
        <fullName evidence="3">Uncharacterized protein</fullName>
    </submittedName>
</protein>
<reference evidence="3" key="1">
    <citation type="submission" date="2022-11" db="UniProtKB">
        <authorList>
            <consortium name="WormBaseParasite"/>
        </authorList>
    </citation>
    <scope>IDENTIFICATION</scope>
</reference>
<feature type="region of interest" description="Disordered" evidence="1">
    <location>
        <begin position="1"/>
        <end position="42"/>
    </location>
</feature>
<proteinExistence type="predicted"/>
<evidence type="ECO:0000256" key="1">
    <source>
        <dbReference type="SAM" id="MobiDB-lite"/>
    </source>
</evidence>
<sequence>MGNKSGKEREELRKREEEEEQARHQQKSQESPTPVLSDEEQFDIGEKFIKQAGCWEPYMKAVICINKTGDWSKCPEEAKALNVCLASSYIQKQAPFQDTQKS</sequence>
<dbReference type="Proteomes" id="UP000887540">
    <property type="component" value="Unplaced"/>
</dbReference>
<evidence type="ECO:0000313" key="3">
    <source>
        <dbReference type="WBParaSite" id="ACRNAN_scaffold1568.g23675.t1"/>
    </source>
</evidence>
<feature type="compositionally biased region" description="Basic and acidic residues" evidence="1">
    <location>
        <begin position="1"/>
        <end position="16"/>
    </location>
</feature>
<organism evidence="2 3">
    <name type="scientific">Acrobeloides nanus</name>
    <dbReference type="NCBI Taxonomy" id="290746"/>
    <lineage>
        <taxon>Eukaryota</taxon>
        <taxon>Metazoa</taxon>
        <taxon>Ecdysozoa</taxon>
        <taxon>Nematoda</taxon>
        <taxon>Chromadorea</taxon>
        <taxon>Rhabditida</taxon>
        <taxon>Tylenchina</taxon>
        <taxon>Cephalobomorpha</taxon>
        <taxon>Cephaloboidea</taxon>
        <taxon>Cephalobidae</taxon>
        <taxon>Acrobeloides</taxon>
    </lineage>
</organism>
<keyword evidence="2" id="KW-1185">Reference proteome</keyword>
<name>A0A914CZH1_9BILA</name>